<reference evidence="9" key="1">
    <citation type="journal article" date="2020" name="Stud. Mycol.">
        <title>101 Dothideomycetes genomes: a test case for predicting lifestyles and emergence of pathogens.</title>
        <authorList>
            <person name="Haridas S."/>
            <person name="Albert R."/>
            <person name="Binder M."/>
            <person name="Bloem J."/>
            <person name="Labutti K."/>
            <person name="Salamov A."/>
            <person name="Andreopoulos B."/>
            <person name="Baker S."/>
            <person name="Barry K."/>
            <person name="Bills G."/>
            <person name="Bluhm B."/>
            <person name="Cannon C."/>
            <person name="Castanera R."/>
            <person name="Culley D."/>
            <person name="Daum C."/>
            <person name="Ezra D."/>
            <person name="Gonzalez J."/>
            <person name="Henrissat B."/>
            <person name="Kuo A."/>
            <person name="Liang C."/>
            <person name="Lipzen A."/>
            <person name="Lutzoni F."/>
            <person name="Magnuson J."/>
            <person name="Mondo S."/>
            <person name="Nolan M."/>
            <person name="Ohm R."/>
            <person name="Pangilinan J."/>
            <person name="Park H.-J."/>
            <person name="Ramirez L."/>
            <person name="Alfaro M."/>
            <person name="Sun H."/>
            <person name="Tritt A."/>
            <person name="Yoshinaga Y."/>
            <person name="Zwiers L.-H."/>
            <person name="Turgeon B."/>
            <person name="Goodwin S."/>
            <person name="Spatafora J."/>
            <person name="Crous P."/>
            <person name="Grigoriev I."/>
        </authorList>
    </citation>
    <scope>NUCLEOTIDE SEQUENCE</scope>
    <source>
        <strain evidence="9">CBS 116435</strain>
    </source>
</reference>
<protein>
    <submittedName>
        <fullName evidence="9">Cytochrome P450</fullName>
    </submittedName>
</protein>
<evidence type="ECO:0000256" key="6">
    <source>
        <dbReference type="PIRSR" id="PIRSR602401-1"/>
    </source>
</evidence>
<evidence type="ECO:0000256" key="4">
    <source>
        <dbReference type="ARBA" id="ARBA00023002"/>
    </source>
</evidence>
<keyword evidence="8" id="KW-0472">Membrane</keyword>
<dbReference type="GO" id="GO:0004497">
    <property type="term" value="F:monooxygenase activity"/>
    <property type="evidence" value="ECO:0007669"/>
    <property type="project" value="UniProtKB-KW"/>
</dbReference>
<comment type="caution">
    <text evidence="9">The sequence shown here is derived from an EMBL/GenBank/DDBJ whole genome shotgun (WGS) entry which is preliminary data.</text>
</comment>
<keyword evidence="5 6" id="KW-0408">Iron</keyword>
<dbReference type="PANTHER" id="PTHR24305:SF96">
    <property type="entry name" value="CYTOCHROME P450 MONOOXYGENASE STCB-RELATED"/>
    <property type="match status" value="1"/>
</dbReference>
<evidence type="ECO:0000313" key="10">
    <source>
        <dbReference type="Proteomes" id="UP000799441"/>
    </source>
</evidence>
<dbReference type="GO" id="GO:0016705">
    <property type="term" value="F:oxidoreductase activity, acting on paired donors, with incorporation or reduction of molecular oxygen"/>
    <property type="evidence" value="ECO:0007669"/>
    <property type="project" value="InterPro"/>
</dbReference>
<dbReference type="InterPro" id="IPR050121">
    <property type="entry name" value="Cytochrome_P450_monoxygenase"/>
</dbReference>
<keyword evidence="3 6" id="KW-0479">Metal-binding</keyword>
<keyword evidence="8" id="KW-1133">Transmembrane helix</keyword>
<dbReference type="PRINTS" id="PR00385">
    <property type="entry name" value="P450"/>
</dbReference>
<accession>A0A9P4QGM4</accession>
<evidence type="ECO:0000256" key="7">
    <source>
        <dbReference type="RuleBase" id="RU000461"/>
    </source>
</evidence>
<dbReference type="AlphaFoldDB" id="A0A9P4QGM4"/>
<evidence type="ECO:0000256" key="3">
    <source>
        <dbReference type="ARBA" id="ARBA00022723"/>
    </source>
</evidence>
<organism evidence="9 10">
    <name type="scientific">Polychaeton citri CBS 116435</name>
    <dbReference type="NCBI Taxonomy" id="1314669"/>
    <lineage>
        <taxon>Eukaryota</taxon>
        <taxon>Fungi</taxon>
        <taxon>Dikarya</taxon>
        <taxon>Ascomycota</taxon>
        <taxon>Pezizomycotina</taxon>
        <taxon>Dothideomycetes</taxon>
        <taxon>Dothideomycetidae</taxon>
        <taxon>Capnodiales</taxon>
        <taxon>Capnodiaceae</taxon>
        <taxon>Polychaeton</taxon>
    </lineage>
</organism>
<dbReference type="SUPFAM" id="SSF48264">
    <property type="entry name" value="Cytochrome P450"/>
    <property type="match status" value="1"/>
</dbReference>
<feature type="transmembrane region" description="Helical" evidence="8">
    <location>
        <begin position="18"/>
        <end position="36"/>
    </location>
</feature>
<name>A0A9P4QGM4_9PEZI</name>
<keyword evidence="4 7" id="KW-0560">Oxidoreductase</keyword>
<dbReference type="EMBL" id="MU003772">
    <property type="protein sequence ID" value="KAF2724387.1"/>
    <property type="molecule type" value="Genomic_DNA"/>
</dbReference>
<evidence type="ECO:0000256" key="5">
    <source>
        <dbReference type="ARBA" id="ARBA00023004"/>
    </source>
</evidence>
<dbReference type="Pfam" id="PF00067">
    <property type="entry name" value="p450"/>
    <property type="match status" value="1"/>
</dbReference>
<feature type="binding site" description="axial binding residue" evidence="6">
    <location>
        <position position="447"/>
    </location>
    <ligand>
        <name>heme</name>
        <dbReference type="ChEBI" id="CHEBI:30413"/>
    </ligand>
    <ligandPart>
        <name>Fe</name>
        <dbReference type="ChEBI" id="CHEBI:18248"/>
    </ligandPart>
</feature>
<sequence length="507" mass="57046">MPAHIDRTSVNSSSPFEGAWLLLTVLAFGLLIKLFYNTFFGPLSKIPGPFYTRITNLELKWATLQGRKMYYLDSLHQKYGPIVRISPDEASVVDLAATREIHKITGGFKKTPWYKAFTNYGTNNMFTMIDVKEHSNRRRLLGQPLSDSALKAVRPLVMQKTKLAISKLKEQLEEEGHMDVLRWFHYMAIDIISDLSFGESFALLEAGKDNQYIQDMAKNDAYSGYVSELAPVFKLMSYSPYQPAIMNEMKETPRRLLSHARAALKTYKDLRETAPQKIENKPMLFAKMFKAQADGGLEENQIIAEAASNILGGGETVAVTLAYLIWLVSKSPDTQSKIAQELASIPDEFTYDEVRSLHYLEMVVRESMRLYNSVVGASLRRTVPEGGRSLAGYFIKQGVTVATLQFSLQRNPDIYVDPEVFIPERWEKPTPEMKEALLPFGLGTRSCVGLHLANMELRMAAVGFFKAFPQVIPSTTNGMSDEAMEMVNYFLVAPKGHKCLITVPGKS</sequence>
<dbReference type="PANTHER" id="PTHR24305">
    <property type="entry name" value="CYTOCHROME P450"/>
    <property type="match status" value="1"/>
</dbReference>
<evidence type="ECO:0000256" key="8">
    <source>
        <dbReference type="SAM" id="Phobius"/>
    </source>
</evidence>
<dbReference type="InterPro" id="IPR001128">
    <property type="entry name" value="Cyt_P450"/>
</dbReference>
<comment type="similarity">
    <text evidence="2 7">Belongs to the cytochrome P450 family.</text>
</comment>
<gene>
    <name evidence="9" type="ORF">K431DRAFT_336977</name>
</gene>
<dbReference type="Gene3D" id="1.10.630.10">
    <property type="entry name" value="Cytochrome P450"/>
    <property type="match status" value="1"/>
</dbReference>
<dbReference type="PRINTS" id="PR00463">
    <property type="entry name" value="EP450I"/>
</dbReference>
<comment type="cofactor">
    <cofactor evidence="1 6">
        <name>heme</name>
        <dbReference type="ChEBI" id="CHEBI:30413"/>
    </cofactor>
</comment>
<evidence type="ECO:0000313" key="9">
    <source>
        <dbReference type="EMBL" id="KAF2724387.1"/>
    </source>
</evidence>
<dbReference type="OrthoDB" id="3934656at2759"/>
<proteinExistence type="inferred from homology"/>
<evidence type="ECO:0000256" key="2">
    <source>
        <dbReference type="ARBA" id="ARBA00010617"/>
    </source>
</evidence>
<keyword evidence="8" id="KW-0812">Transmembrane</keyword>
<dbReference type="GO" id="GO:0020037">
    <property type="term" value="F:heme binding"/>
    <property type="evidence" value="ECO:0007669"/>
    <property type="project" value="InterPro"/>
</dbReference>
<dbReference type="InterPro" id="IPR002401">
    <property type="entry name" value="Cyt_P450_E_grp-I"/>
</dbReference>
<dbReference type="Proteomes" id="UP000799441">
    <property type="component" value="Unassembled WGS sequence"/>
</dbReference>
<keyword evidence="7" id="KW-0503">Monooxygenase</keyword>
<evidence type="ECO:0000256" key="1">
    <source>
        <dbReference type="ARBA" id="ARBA00001971"/>
    </source>
</evidence>
<dbReference type="GO" id="GO:0005506">
    <property type="term" value="F:iron ion binding"/>
    <property type="evidence" value="ECO:0007669"/>
    <property type="project" value="InterPro"/>
</dbReference>
<keyword evidence="10" id="KW-1185">Reference proteome</keyword>
<keyword evidence="6 7" id="KW-0349">Heme</keyword>
<dbReference type="InterPro" id="IPR036396">
    <property type="entry name" value="Cyt_P450_sf"/>
</dbReference>
<dbReference type="InterPro" id="IPR017972">
    <property type="entry name" value="Cyt_P450_CS"/>
</dbReference>
<dbReference type="PROSITE" id="PS00086">
    <property type="entry name" value="CYTOCHROME_P450"/>
    <property type="match status" value="1"/>
</dbReference>